<sequence>MREEEIKFQVLLSFWRSFFESGVGPLDKRGKALLRKEFNALGEDTRKRIVRSVFHQGENRDSSLPGNNIDSLN</sequence>
<dbReference type="AlphaFoldDB" id="A0A2M7V9B8"/>
<evidence type="ECO:0000313" key="2">
    <source>
        <dbReference type="Proteomes" id="UP000231453"/>
    </source>
</evidence>
<accession>A0A2M7V9B8</accession>
<proteinExistence type="predicted"/>
<comment type="caution">
    <text evidence="1">The sequence shown here is derived from an EMBL/GenBank/DDBJ whole genome shotgun (WGS) entry which is preliminary data.</text>
</comment>
<gene>
    <name evidence="1" type="ORF">COX80_04650</name>
</gene>
<dbReference type="Proteomes" id="UP000231453">
    <property type="component" value="Unassembled WGS sequence"/>
</dbReference>
<name>A0A2M7V9B8_9BACT</name>
<dbReference type="EMBL" id="PFPL01000056">
    <property type="protein sequence ID" value="PIZ95347.1"/>
    <property type="molecule type" value="Genomic_DNA"/>
</dbReference>
<protein>
    <submittedName>
        <fullName evidence="1">Uncharacterized protein</fullName>
    </submittedName>
</protein>
<evidence type="ECO:0000313" key="1">
    <source>
        <dbReference type="EMBL" id="PIZ95347.1"/>
    </source>
</evidence>
<organism evidence="1 2">
    <name type="scientific">Candidatus Magasanikbacteria bacterium CG_4_10_14_0_2_um_filter_33_14</name>
    <dbReference type="NCBI Taxonomy" id="1974636"/>
    <lineage>
        <taxon>Bacteria</taxon>
        <taxon>Candidatus Magasanikiibacteriota</taxon>
    </lineage>
</organism>
<reference evidence="2" key="1">
    <citation type="submission" date="2017-09" db="EMBL/GenBank/DDBJ databases">
        <title>Depth-based differentiation of microbial function through sediment-hosted aquifers and enrichment of novel symbionts in the deep terrestrial subsurface.</title>
        <authorList>
            <person name="Probst A.J."/>
            <person name="Ladd B."/>
            <person name="Jarett J.K."/>
            <person name="Geller-Mcgrath D.E."/>
            <person name="Sieber C.M.K."/>
            <person name="Emerson J.B."/>
            <person name="Anantharaman K."/>
            <person name="Thomas B.C."/>
            <person name="Malmstrom R."/>
            <person name="Stieglmeier M."/>
            <person name="Klingl A."/>
            <person name="Woyke T."/>
            <person name="Ryan C.M."/>
            <person name="Banfield J.F."/>
        </authorList>
    </citation>
    <scope>NUCLEOTIDE SEQUENCE [LARGE SCALE GENOMIC DNA]</scope>
</reference>